<dbReference type="InterPro" id="IPR002683">
    <property type="entry name" value="PsbP_C"/>
</dbReference>
<keyword evidence="1" id="KW-0732">Signal</keyword>
<gene>
    <name evidence="3" type="ORF">C1752_02239</name>
</gene>
<dbReference type="RefSeq" id="WP_110986203.1">
    <property type="nucleotide sequence ID" value="NZ_CAWNWM010000006.1"/>
</dbReference>
<feature type="signal peptide" evidence="1">
    <location>
        <begin position="1"/>
        <end position="23"/>
    </location>
</feature>
<evidence type="ECO:0000313" key="4">
    <source>
        <dbReference type="Proteomes" id="UP000248857"/>
    </source>
</evidence>
<dbReference type="OrthoDB" id="540197at2"/>
<feature type="chain" id="PRO_5016142076" description="PsbP C-terminal domain-containing protein" evidence="1">
    <location>
        <begin position="24"/>
        <end position="177"/>
    </location>
</feature>
<dbReference type="EMBL" id="PQWO01000006">
    <property type="protein sequence ID" value="PZD73320.1"/>
    <property type="molecule type" value="Genomic_DNA"/>
</dbReference>
<dbReference type="Gene3D" id="3.40.1000.10">
    <property type="entry name" value="Mog1/PsbP, alpha/beta/alpha sandwich"/>
    <property type="match status" value="1"/>
</dbReference>
<dbReference type="NCBIfam" id="NF040946">
    <property type="entry name" value="PSII_PsbP"/>
    <property type="match status" value="1"/>
</dbReference>
<dbReference type="GO" id="GO:0019898">
    <property type="term" value="C:extrinsic component of membrane"/>
    <property type="evidence" value="ECO:0007669"/>
    <property type="project" value="InterPro"/>
</dbReference>
<evidence type="ECO:0000256" key="1">
    <source>
        <dbReference type="SAM" id="SignalP"/>
    </source>
</evidence>
<keyword evidence="4" id="KW-1185">Reference proteome</keyword>
<dbReference type="GO" id="GO:0009654">
    <property type="term" value="C:photosystem II oxygen evolving complex"/>
    <property type="evidence" value="ECO:0007669"/>
    <property type="project" value="InterPro"/>
</dbReference>
<dbReference type="AlphaFoldDB" id="A0A2W1JIK9"/>
<dbReference type="Proteomes" id="UP000248857">
    <property type="component" value="Unassembled WGS sequence"/>
</dbReference>
<dbReference type="PANTHER" id="PTHR31407:SF16">
    <property type="entry name" value="PSBP DOMAIN-CONTAINING PROTEIN 7, CHLOROPLASTIC"/>
    <property type="match status" value="1"/>
</dbReference>
<dbReference type="PANTHER" id="PTHR31407">
    <property type="match status" value="1"/>
</dbReference>
<reference evidence="3 4" key="1">
    <citation type="journal article" date="2018" name="Sci. Rep.">
        <title>A novel species of the marine cyanobacterium Acaryochloris with a unique pigment content and lifestyle.</title>
        <authorList>
            <person name="Partensky F."/>
            <person name="Six C."/>
            <person name="Ratin M."/>
            <person name="Garczarek L."/>
            <person name="Vaulot D."/>
            <person name="Probert I."/>
            <person name="Calteau A."/>
            <person name="Gourvil P."/>
            <person name="Marie D."/>
            <person name="Grebert T."/>
            <person name="Bouchier C."/>
            <person name="Le Panse S."/>
            <person name="Gachenot M."/>
            <person name="Rodriguez F."/>
            <person name="Garrido J.L."/>
        </authorList>
    </citation>
    <scope>NUCLEOTIDE SEQUENCE [LARGE SCALE GENOMIC DNA]</scope>
    <source>
        <strain evidence="3 4">RCC1774</strain>
    </source>
</reference>
<dbReference type="SUPFAM" id="SSF55724">
    <property type="entry name" value="Mog1p/PsbP-like"/>
    <property type="match status" value="1"/>
</dbReference>
<evidence type="ECO:0000313" key="3">
    <source>
        <dbReference type="EMBL" id="PZD73320.1"/>
    </source>
</evidence>
<dbReference type="PROSITE" id="PS51257">
    <property type="entry name" value="PROKAR_LIPOPROTEIN"/>
    <property type="match status" value="1"/>
</dbReference>
<sequence>MFKRIAAIAIVMLMLTGCVSPDAGLKSFSDNIDGYNFLYPNGWVSVQVSGGADVVYRDLIEETENVSVVVSPVSGERNLTDLGDPTAVANGILNAVIAPPDSGVKASLVSAASREEEDKTYYKLDYKVELPIGNRHNLSSVVVRRGKLFTLNISAPEARWETVEPLFQEVVDSFSVY</sequence>
<name>A0A2W1JIK9_9CYAN</name>
<accession>A0A2W1JIK9</accession>
<feature type="domain" description="PsbP C-terminal" evidence="2">
    <location>
        <begin position="24"/>
        <end position="176"/>
    </location>
</feature>
<dbReference type="Pfam" id="PF01789">
    <property type="entry name" value="PsbP"/>
    <property type="match status" value="1"/>
</dbReference>
<organism evidence="3 4">
    <name type="scientific">Acaryochloris thomasi RCC1774</name>
    <dbReference type="NCBI Taxonomy" id="1764569"/>
    <lineage>
        <taxon>Bacteria</taxon>
        <taxon>Bacillati</taxon>
        <taxon>Cyanobacteriota</taxon>
        <taxon>Cyanophyceae</taxon>
        <taxon>Acaryochloridales</taxon>
        <taxon>Acaryochloridaceae</taxon>
        <taxon>Acaryochloris</taxon>
        <taxon>Acaryochloris thomasi</taxon>
    </lineage>
</organism>
<evidence type="ECO:0000259" key="2">
    <source>
        <dbReference type="Pfam" id="PF01789"/>
    </source>
</evidence>
<protein>
    <recommendedName>
        <fullName evidence="2">PsbP C-terminal domain-containing protein</fullName>
    </recommendedName>
</protein>
<proteinExistence type="predicted"/>
<dbReference type="InterPro" id="IPR016123">
    <property type="entry name" value="Mog1/PsbP_a/b/a-sand"/>
</dbReference>
<dbReference type="GO" id="GO:0005509">
    <property type="term" value="F:calcium ion binding"/>
    <property type="evidence" value="ECO:0007669"/>
    <property type="project" value="InterPro"/>
</dbReference>
<comment type="caution">
    <text evidence="3">The sequence shown here is derived from an EMBL/GenBank/DDBJ whole genome shotgun (WGS) entry which is preliminary data.</text>
</comment>
<dbReference type="GO" id="GO:0015979">
    <property type="term" value="P:photosynthesis"/>
    <property type="evidence" value="ECO:0007669"/>
    <property type="project" value="InterPro"/>
</dbReference>